<dbReference type="AlphaFoldDB" id="A0A7J7DRN5"/>
<evidence type="ECO:0000313" key="3">
    <source>
        <dbReference type="Proteomes" id="UP000593562"/>
    </source>
</evidence>
<dbReference type="Proteomes" id="UP000593562">
    <property type="component" value="Unassembled WGS sequence"/>
</dbReference>
<evidence type="ECO:0000256" key="1">
    <source>
        <dbReference type="SAM" id="MobiDB-lite"/>
    </source>
</evidence>
<dbReference type="EMBL" id="JAAARO010000004">
    <property type="protein sequence ID" value="KAF5748967.1"/>
    <property type="molecule type" value="Genomic_DNA"/>
</dbReference>
<name>A0A7J7DRN5_TRIWF</name>
<feature type="region of interest" description="Disordered" evidence="1">
    <location>
        <begin position="61"/>
        <end position="99"/>
    </location>
</feature>
<proteinExistence type="predicted"/>
<evidence type="ECO:0000313" key="2">
    <source>
        <dbReference type="EMBL" id="KAF5748967.1"/>
    </source>
</evidence>
<gene>
    <name evidence="2" type="ORF">HS088_TW04G00928</name>
</gene>
<sequence length="223" mass="24242">MAYVKTTTIPIGHQAAVLAPGIQGDKTMIRRQILSLQSPQTQPGVFQKSSGGKKTHISGLTRLSSGGNEFHRSSVLPPLTDSSPNRSDNRTTNTIVDTPHPHVTCFSNAILEDQKSQVDMANTNSFNTSPESTLFTKSSLPTSSLFSSQFAPSLGNLQYPDNALMPEQSILRFLFENNYANMTQNSKEFSQGTDISSVVSNHDLVDDPSCSGGPVDLDCLWNY</sequence>
<keyword evidence="3" id="KW-1185">Reference proteome</keyword>
<organism evidence="2 3">
    <name type="scientific">Tripterygium wilfordii</name>
    <name type="common">Thunder God vine</name>
    <dbReference type="NCBI Taxonomy" id="458696"/>
    <lineage>
        <taxon>Eukaryota</taxon>
        <taxon>Viridiplantae</taxon>
        <taxon>Streptophyta</taxon>
        <taxon>Embryophyta</taxon>
        <taxon>Tracheophyta</taxon>
        <taxon>Spermatophyta</taxon>
        <taxon>Magnoliopsida</taxon>
        <taxon>eudicotyledons</taxon>
        <taxon>Gunneridae</taxon>
        <taxon>Pentapetalae</taxon>
        <taxon>rosids</taxon>
        <taxon>fabids</taxon>
        <taxon>Celastrales</taxon>
        <taxon>Celastraceae</taxon>
        <taxon>Tripterygium</taxon>
    </lineage>
</organism>
<feature type="compositionally biased region" description="Polar residues" evidence="1">
    <location>
        <begin position="80"/>
        <end position="96"/>
    </location>
</feature>
<protein>
    <submittedName>
        <fullName evidence="2">NAC domain-containing protein</fullName>
    </submittedName>
</protein>
<accession>A0A7J7DRN5</accession>
<dbReference type="InParanoid" id="A0A7J7DRN5"/>
<reference evidence="2 3" key="1">
    <citation type="journal article" date="2020" name="Nat. Commun.">
        <title>Genome of Tripterygium wilfordii and identification of cytochrome P450 involved in triptolide biosynthesis.</title>
        <authorList>
            <person name="Tu L."/>
            <person name="Su P."/>
            <person name="Zhang Z."/>
            <person name="Gao L."/>
            <person name="Wang J."/>
            <person name="Hu T."/>
            <person name="Zhou J."/>
            <person name="Zhang Y."/>
            <person name="Zhao Y."/>
            <person name="Liu Y."/>
            <person name="Song Y."/>
            <person name="Tong Y."/>
            <person name="Lu Y."/>
            <person name="Yang J."/>
            <person name="Xu C."/>
            <person name="Jia M."/>
            <person name="Peters R.J."/>
            <person name="Huang L."/>
            <person name="Gao W."/>
        </authorList>
    </citation>
    <scope>NUCLEOTIDE SEQUENCE [LARGE SCALE GENOMIC DNA]</scope>
    <source>
        <strain evidence="3">cv. XIE 37</strain>
        <tissue evidence="2">Leaf</tissue>
    </source>
</reference>
<comment type="caution">
    <text evidence="2">The sequence shown here is derived from an EMBL/GenBank/DDBJ whole genome shotgun (WGS) entry which is preliminary data.</text>
</comment>